<evidence type="ECO:0000259" key="4">
    <source>
        <dbReference type="SMART" id="SM00226"/>
    </source>
</evidence>
<keyword evidence="2" id="KW-0378">Hydrolase</keyword>
<evidence type="ECO:0000256" key="1">
    <source>
        <dbReference type="ARBA" id="ARBA00011063"/>
    </source>
</evidence>
<comment type="caution">
    <text evidence="5">The sequence shown here is derived from an EMBL/GenBank/DDBJ whole genome shotgun (WGS) entry which is preliminary data.</text>
</comment>
<reference evidence="5 6" key="1">
    <citation type="submission" date="2021-01" db="EMBL/GenBank/DDBJ databases">
        <title>Whole genome shotgun sequence of Cellulomonas phragmiteti NBRC 110785.</title>
        <authorList>
            <person name="Komaki H."/>
            <person name="Tamura T."/>
        </authorList>
    </citation>
    <scope>NUCLEOTIDE SEQUENCE [LARGE SCALE GENOMIC DNA]</scope>
    <source>
        <strain evidence="5 6">NBRC 110785</strain>
    </source>
</reference>
<dbReference type="EMBL" id="BONP01000002">
    <property type="protein sequence ID" value="GIG38803.1"/>
    <property type="molecule type" value="Genomic_DNA"/>
</dbReference>
<sequence>MTSTQTPARILAVCTGNICRSPAVERLLAARLAGTDVQVASAGTHAVVGHPVSAPMIPLVTAAGADADGFAAQQLTADLIREADLVIALTRTHRSAIVELVPAAVRRTFTLRELERLVAHVDPQALHDAGDTPGARVRALPALAAGVRHVAGAGPDDVVDPIGGSEAVYRASYDELAPAVDSLAAALRH</sequence>
<dbReference type="SUPFAM" id="SSF52788">
    <property type="entry name" value="Phosphotyrosine protein phosphatases I"/>
    <property type="match status" value="1"/>
</dbReference>
<protein>
    <submittedName>
        <fullName evidence="5">Low molecular weight phosphatase family protein</fullName>
    </submittedName>
</protein>
<dbReference type="Proteomes" id="UP000614741">
    <property type="component" value="Unassembled WGS sequence"/>
</dbReference>
<comment type="similarity">
    <text evidence="1">Belongs to the low molecular weight phosphotyrosine protein phosphatase family.</text>
</comment>
<organism evidence="5 6">
    <name type="scientific">Cellulomonas phragmiteti</name>
    <dbReference type="NCBI Taxonomy" id="478780"/>
    <lineage>
        <taxon>Bacteria</taxon>
        <taxon>Bacillati</taxon>
        <taxon>Actinomycetota</taxon>
        <taxon>Actinomycetes</taxon>
        <taxon>Micrococcales</taxon>
        <taxon>Cellulomonadaceae</taxon>
        <taxon>Cellulomonas</taxon>
    </lineage>
</organism>
<dbReference type="PRINTS" id="PR00719">
    <property type="entry name" value="LMWPTPASE"/>
</dbReference>
<dbReference type="SMART" id="SM00226">
    <property type="entry name" value="LMWPc"/>
    <property type="match status" value="1"/>
</dbReference>
<evidence type="ECO:0000313" key="5">
    <source>
        <dbReference type="EMBL" id="GIG38803.1"/>
    </source>
</evidence>
<proteinExistence type="inferred from homology"/>
<dbReference type="InterPro" id="IPR050438">
    <property type="entry name" value="LMW_PTPase"/>
</dbReference>
<keyword evidence="3" id="KW-0904">Protein phosphatase</keyword>
<dbReference type="Gene3D" id="3.40.50.2300">
    <property type="match status" value="1"/>
</dbReference>
<dbReference type="InterPro" id="IPR036196">
    <property type="entry name" value="Ptyr_pPase_sf"/>
</dbReference>
<evidence type="ECO:0000256" key="3">
    <source>
        <dbReference type="ARBA" id="ARBA00022912"/>
    </source>
</evidence>
<dbReference type="InterPro" id="IPR017867">
    <property type="entry name" value="Tyr_phospatase_low_mol_wt"/>
</dbReference>
<evidence type="ECO:0000256" key="2">
    <source>
        <dbReference type="ARBA" id="ARBA00022801"/>
    </source>
</evidence>
<dbReference type="Pfam" id="PF01451">
    <property type="entry name" value="LMWPc"/>
    <property type="match status" value="1"/>
</dbReference>
<name>A0ABQ4DHJ0_9CELL</name>
<dbReference type="RefSeq" id="WP_203670896.1">
    <property type="nucleotide sequence ID" value="NZ_BONP01000002.1"/>
</dbReference>
<dbReference type="InterPro" id="IPR023485">
    <property type="entry name" value="Ptyr_pPase"/>
</dbReference>
<evidence type="ECO:0000313" key="6">
    <source>
        <dbReference type="Proteomes" id="UP000614741"/>
    </source>
</evidence>
<dbReference type="PANTHER" id="PTHR11717">
    <property type="entry name" value="LOW MOLECULAR WEIGHT PROTEIN TYROSINE PHOSPHATASE"/>
    <property type="match status" value="1"/>
</dbReference>
<dbReference type="PANTHER" id="PTHR11717:SF31">
    <property type="entry name" value="LOW MOLECULAR WEIGHT PROTEIN-TYROSINE-PHOSPHATASE ETP-RELATED"/>
    <property type="match status" value="1"/>
</dbReference>
<feature type="domain" description="Phosphotyrosine protein phosphatase I" evidence="4">
    <location>
        <begin position="8"/>
        <end position="186"/>
    </location>
</feature>
<accession>A0ABQ4DHJ0</accession>
<keyword evidence="6" id="KW-1185">Reference proteome</keyword>
<gene>
    <name evidence="5" type="ORF">Cph01nite_05650</name>
</gene>